<dbReference type="Gene3D" id="2.40.128.20">
    <property type="match status" value="1"/>
</dbReference>
<evidence type="ECO:0000259" key="1">
    <source>
        <dbReference type="Pfam" id="PF08768"/>
    </source>
</evidence>
<feature type="domain" description="THAP4-like heme-binding" evidence="1">
    <location>
        <begin position="31"/>
        <end position="207"/>
    </location>
</feature>
<dbReference type="eggNOG" id="COG5514">
    <property type="taxonomic scope" value="Bacteria"/>
</dbReference>
<dbReference type="PATRIC" id="fig|1346791.3.peg.719"/>
<organism evidence="2 3">
    <name type="scientific">Sphingobium ummariense RL-3</name>
    <dbReference type="NCBI Taxonomy" id="1346791"/>
    <lineage>
        <taxon>Bacteria</taxon>
        <taxon>Pseudomonadati</taxon>
        <taxon>Pseudomonadota</taxon>
        <taxon>Alphaproteobacteria</taxon>
        <taxon>Sphingomonadales</taxon>
        <taxon>Sphingomonadaceae</taxon>
        <taxon>Sphingobium</taxon>
    </lineage>
</organism>
<dbReference type="SUPFAM" id="SSF50814">
    <property type="entry name" value="Lipocalins"/>
    <property type="match status" value="1"/>
</dbReference>
<dbReference type="InterPro" id="IPR014878">
    <property type="entry name" value="THAP4-like_heme-bd"/>
</dbReference>
<protein>
    <recommendedName>
        <fullName evidence="1">THAP4-like heme-binding domain-containing protein</fullName>
    </recommendedName>
</protein>
<dbReference type="PIRSF" id="PIRSF036226">
    <property type="entry name" value="UCP036226"/>
    <property type="match status" value="1"/>
</dbReference>
<dbReference type="InterPro" id="IPR014602">
    <property type="entry name" value="UCP036226"/>
</dbReference>
<dbReference type="STRING" id="1346791.M529_03710"/>
<comment type="caution">
    <text evidence="2">The sequence shown here is derived from an EMBL/GenBank/DDBJ whole genome shotgun (WGS) entry which is preliminary data.</text>
</comment>
<dbReference type="AlphaFoldDB" id="T0K9Z0"/>
<accession>T0K9Z0</accession>
<dbReference type="InterPro" id="IPR012674">
    <property type="entry name" value="Calycin"/>
</dbReference>
<dbReference type="RefSeq" id="WP_021316710.1">
    <property type="nucleotide sequence ID" value="NZ_AUWY01000034.1"/>
</dbReference>
<evidence type="ECO:0000313" key="3">
    <source>
        <dbReference type="Proteomes" id="UP000015523"/>
    </source>
</evidence>
<dbReference type="Pfam" id="PF08768">
    <property type="entry name" value="THAP4_heme-bd"/>
    <property type="match status" value="1"/>
</dbReference>
<gene>
    <name evidence="2" type="ORF">M529_03710</name>
</gene>
<keyword evidence="3" id="KW-1185">Reference proteome</keyword>
<proteinExistence type="predicted"/>
<dbReference type="Proteomes" id="UP000015523">
    <property type="component" value="Unassembled WGS sequence"/>
</dbReference>
<sequence>MASRRRYDCEPLHLPADIFTEPDADSDTLANLGPLRRLAGIWEGHRGVDLNPKADGPERREYYERIEMQPIDAQTNGPQLFYGLRYHVHINTTEEQIAFHDQVGYWLWEPATGLILQTVAIPRGQIAIAAGHAEPDTKKLALKAERGQTEYGICSTTFLELAFRTDSYSIEVDFHDDGSWTYVSETSLLVKGRATPFLHRDQNTLTKIAEPELNPWARILQGQQKA</sequence>
<dbReference type="OrthoDB" id="9784808at2"/>
<evidence type="ECO:0000313" key="2">
    <source>
        <dbReference type="EMBL" id="EQB33524.1"/>
    </source>
</evidence>
<name>T0K9Z0_9SPHN</name>
<dbReference type="EMBL" id="AUWY01000034">
    <property type="protein sequence ID" value="EQB33524.1"/>
    <property type="molecule type" value="Genomic_DNA"/>
</dbReference>
<reference evidence="2 3" key="1">
    <citation type="journal article" date="2013" name="Genome Announc.">
        <title>Draft Genome Sequence of Sphingobium ummariense Strain RL-3, a Hexachlorocyclohexane-Degrading Bacterium.</title>
        <authorList>
            <person name="Kohli P."/>
            <person name="Dua A."/>
            <person name="Sangwan N."/>
            <person name="Oldach P."/>
            <person name="Khurana J.P."/>
            <person name="Lal R."/>
        </authorList>
    </citation>
    <scope>NUCLEOTIDE SEQUENCE [LARGE SCALE GENOMIC DNA]</scope>
    <source>
        <strain evidence="2 3">RL-3</strain>
    </source>
</reference>